<evidence type="ECO:0000313" key="2">
    <source>
        <dbReference type="Proteomes" id="UP000887159"/>
    </source>
</evidence>
<keyword evidence="2" id="KW-1185">Reference proteome</keyword>
<dbReference type="Proteomes" id="UP000887159">
    <property type="component" value="Unassembled WGS sequence"/>
</dbReference>
<protein>
    <submittedName>
        <fullName evidence="1">Uncharacterized protein</fullName>
    </submittedName>
</protein>
<evidence type="ECO:0000313" key="1">
    <source>
        <dbReference type="EMBL" id="GFY06722.1"/>
    </source>
</evidence>
<dbReference type="EMBL" id="BMAU01021262">
    <property type="protein sequence ID" value="GFY06722.1"/>
    <property type="molecule type" value="Genomic_DNA"/>
</dbReference>
<name>A0A8X6S3B7_TRICX</name>
<reference evidence="1" key="1">
    <citation type="submission" date="2020-08" db="EMBL/GenBank/DDBJ databases">
        <title>Multicomponent nature underlies the extraordinary mechanical properties of spider dragline silk.</title>
        <authorList>
            <person name="Kono N."/>
            <person name="Nakamura H."/>
            <person name="Mori M."/>
            <person name="Yoshida Y."/>
            <person name="Ohtoshi R."/>
            <person name="Malay A.D."/>
            <person name="Moran D.A.P."/>
            <person name="Tomita M."/>
            <person name="Numata K."/>
            <person name="Arakawa K."/>
        </authorList>
    </citation>
    <scope>NUCLEOTIDE SEQUENCE</scope>
</reference>
<proteinExistence type="predicted"/>
<dbReference type="AlphaFoldDB" id="A0A8X6S3B7"/>
<gene>
    <name evidence="1" type="ORF">TNCV_5083641</name>
</gene>
<organism evidence="1 2">
    <name type="scientific">Trichonephila clavipes</name>
    <name type="common">Golden silk orbweaver</name>
    <name type="synonym">Nephila clavipes</name>
    <dbReference type="NCBI Taxonomy" id="2585209"/>
    <lineage>
        <taxon>Eukaryota</taxon>
        <taxon>Metazoa</taxon>
        <taxon>Ecdysozoa</taxon>
        <taxon>Arthropoda</taxon>
        <taxon>Chelicerata</taxon>
        <taxon>Arachnida</taxon>
        <taxon>Araneae</taxon>
        <taxon>Araneomorphae</taxon>
        <taxon>Entelegynae</taxon>
        <taxon>Araneoidea</taxon>
        <taxon>Nephilidae</taxon>
        <taxon>Trichonephila</taxon>
    </lineage>
</organism>
<accession>A0A8X6S3B7</accession>
<comment type="caution">
    <text evidence="1">The sequence shown here is derived from an EMBL/GenBank/DDBJ whole genome shotgun (WGS) entry which is preliminary data.</text>
</comment>
<sequence length="141" mass="15225">MLPDYNTSSAVSLLSDHLFFRHRFFLFSLVPTLSPLVARSFSLYRVSRSTCLPGAAVDPYTPHLSMLQANASSAQHSCSERKLSATMLPLSISAVTSSSLVPNVPTSFRNEVIFPLGNPQCAPVLSLAEYPAGGLGFIYIS</sequence>